<proteinExistence type="predicted"/>
<comment type="caution">
    <text evidence="2">The sequence shown here is derived from an EMBL/GenBank/DDBJ whole genome shotgun (WGS) entry which is preliminary data.</text>
</comment>
<protein>
    <recommendedName>
        <fullName evidence="4">DUF4283 domain-containing protein</fullName>
    </recommendedName>
</protein>
<dbReference type="PANTHER" id="PTHR35218:SF7">
    <property type="entry name" value="ENDONUCLEASE_EXONUCLEASE_PHOSPHATASE"/>
    <property type="match status" value="1"/>
</dbReference>
<dbReference type="PANTHER" id="PTHR35218">
    <property type="entry name" value="RNASE H DOMAIN-CONTAINING PROTEIN"/>
    <property type="match status" value="1"/>
</dbReference>
<feature type="region of interest" description="Disordered" evidence="1">
    <location>
        <begin position="129"/>
        <end position="219"/>
    </location>
</feature>
<gene>
    <name evidence="2" type="ORF">KY290_013428</name>
</gene>
<dbReference type="InterPro" id="IPR036691">
    <property type="entry name" value="Endo/exonu/phosph_ase_sf"/>
</dbReference>
<organism evidence="2 3">
    <name type="scientific">Solanum tuberosum</name>
    <name type="common">Potato</name>
    <dbReference type="NCBI Taxonomy" id="4113"/>
    <lineage>
        <taxon>Eukaryota</taxon>
        <taxon>Viridiplantae</taxon>
        <taxon>Streptophyta</taxon>
        <taxon>Embryophyta</taxon>
        <taxon>Tracheophyta</taxon>
        <taxon>Spermatophyta</taxon>
        <taxon>Magnoliopsida</taxon>
        <taxon>eudicotyledons</taxon>
        <taxon>Gunneridae</taxon>
        <taxon>Pentapetalae</taxon>
        <taxon>asterids</taxon>
        <taxon>lamiids</taxon>
        <taxon>Solanales</taxon>
        <taxon>Solanaceae</taxon>
        <taxon>Solanoideae</taxon>
        <taxon>Solaneae</taxon>
        <taxon>Solanum</taxon>
    </lineage>
</organism>
<feature type="compositionally biased region" description="Basic residues" evidence="1">
    <location>
        <begin position="129"/>
        <end position="143"/>
    </location>
</feature>
<keyword evidence="3" id="KW-1185">Reference proteome</keyword>
<feature type="compositionally biased region" description="Basic and acidic residues" evidence="1">
    <location>
        <begin position="192"/>
        <end position="219"/>
    </location>
</feature>
<evidence type="ECO:0000313" key="2">
    <source>
        <dbReference type="EMBL" id="KAH0769447.1"/>
    </source>
</evidence>
<name>A0ABQ7VLM3_SOLTU</name>
<evidence type="ECO:0000313" key="3">
    <source>
        <dbReference type="Proteomes" id="UP000826656"/>
    </source>
</evidence>
<reference evidence="2 3" key="1">
    <citation type="journal article" date="2021" name="bioRxiv">
        <title>Chromosome-scale and haplotype-resolved genome assembly of a tetraploid potato cultivar.</title>
        <authorList>
            <person name="Sun H."/>
            <person name="Jiao W.-B."/>
            <person name="Krause K."/>
            <person name="Campoy J.A."/>
            <person name="Goel M."/>
            <person name="Folz-Donahue K."/>
            <person name="Kukat C."/>
            <person name="Huettel B."/>
            <person name="Schneeberger K."/>
        </authorList>
    </citation>
    <scope>NUCLEOTIDE SEQUENCE [LARGE SCALE GENOMIC DNA]</scope>
    <source>
        <strain evidence="2">SolTubOtavaFocal</strain>
        <tissue evidence="2">Leaves</tissue>
    </source>
</reference>
<dbReference type="Gene3D" id="3.60.10.10">
    <property type="entry name" value="Endonuclease/exonuclease/phosphatase"/>
    <property type="match status" value="1"/>
</dbReference>
<feature type="region of interest" description="Disordered" evidence="1">
    <location>
        <begin position="1"/>
        <end position="22"/>
    </location>
</feature>
<evidence type="ECO:0000256" key="1">
    <source>
        <dbReference type="SAM" id="MobiDB-lite"/>
    </source>
</evidence>
<dbReference type="Proteomes" id="UP000826656">
    <property type="component" value="Unassembled WGS sequence"/>
</dbReference>
<accession>A0ABQ7VLM3</accession>
<feature type="compositionally biased region" description="Basic and acidic residues" evidence="1">
    <location>
        <begin position="145"/>
        <end position="158"/>
    </location>
</feature>
<sequence length="468" mass="53919">MTAMATDQPPPGEVRQTQGPLEEKKISYANTLVAPKTQHQSLQIKPLKASLLEDYVKLLSKPQFYIIHNHWSYPMRTLKWDPLFDPEEETTTTIAWISFPSLSSNFFCKEIIFSMAAAVGRPLQNCFHKMSKQRRKDRSKGAKMTRGEKGDQADGKGDKGKKHEHGDGVQHKAVTQQEENRRESETGSSNFHLKEDNIGLEQIDRSKHPIDKDTGSNDTQLEARKSMVDKKKERGKVNALELEIEDDLSRKEAYSFITPRIDKKKPQDIQEKLDTVEEENMDANIHCISREGDLSPRQIVKSQNSFERLLDLNRKHHYSYIDLLAPFQSPSEMDRYMRRLGKQNAKFNCSSKIWLFWDDEWEELDCIDLVQQITISFKHRNNNAQVKITSVYARCSSLERLELWDDLEEVAYCTNCPWLVGGDFNTITDESEKLGGLHVSQIEVDDFVQCISSGTLNEIKFSGSCYTW</sequence>
<dbReference type="SUPFAM" id="SSF56219">
    <property type="entry name" value="DNase I-like"/>
    <property type="match status" value="1"/>
</dbReference>
<dbReference type="EMBL" id="JAIVGD010000011">
    <property type="protein sequence ID" value="KAH0769447.1"/>
    <property type="molecule type" value="Genomic_DNA"/>
</dbReference>
<evidence type="ECO:0008006" key="4">
    <source>
        <dbReference type="Google" id="ProtNLM"/>
    </source>
</evidence>